<comment type="caution">
    <text evidence="1">The sequence shown here is derived from an EMBL/GenBank/DDBJ whole genome shotgun (WGS) entry which is preliminary data.</text>
</comment>
<dbReference type="Proteomes" id="UP000829447">
    <property type="component" value="Linkage Group LG16"/>
</dbReference>
<protein>
    <submittedName>
        <fullName evidence="1">Uncharacterized protein</fullName>
    </submittedName>
</protein>
<evidence type="ECO:0000313" key="1">
    <source>
        <dbReference type="EMBL" id="MCI4387222.1"/>
    </source>
</evidence>
<dbReference type="EMBL" id="CM040469">
    <property type="protein sequence ID" value="MCI4387222.1"/>
    <property type="molecule type" value="Genomic_DNA"/>
</dbReference>
<organism evidence="1 2">
    <name type="scientific">Pangasianodon gigas</name>
    <name type="common">Mekong giant catfish</name>
    <name type="synonym">Pangasius gigas</name>
    <dbReference type="NCBI Taxonomy" id="30993"/>
    <lineage>
        <taxon>Eukaryota</taxon>
        <taxon>Metazoa</taxon>
        <taxon>Chordata</taxon>
        <taxon>Craniata</taxon>
        <taxon>Vertebrata</taxon>
        <taxon>Euteleostomi</taxon>
        <taxon>Actinopterygii</taxon>
        <taxon>Neopterygii</taxon>
        <taxon>Teleostei</taxon>
        <taxon>Ostariophysi</taxon>
        <taxon>Siluriformes</taxon>
        <taxon>Pangasiidae</taxon>
        <taxon>Pangasianodon</taxon>
    </lineage>
</organism>
<keyword evidence="2" id="KW-1185">Reference proteome</keyword>
<reference evidence="1 2" key="1">
    <citation type="journal article" date="2022" name="bioRxiv">
        <title>An ancient truncated duplication of the anti-Mullerian hormone receptor type 2 gene is a potential conserved master sex determinant in the Pangasiidae catfish family.</title>
        <authorList>
            <person name="Wen M."/>
            <person name="Pan Q."/>
            <person name="Jouanno E."/>
            <person name="Montfort J."/>
            <person name="Zahm M."/>
            <person name="Cabau C."/>
            <person name="Klopp C."/>
            <person name="Iampietro C."/>
            <person name="Roques C."/>
            <person name="Bouchez O."/>
            <person name="Castinel A."/>
            <person name="Donnadieu C."/>
            <person name="Parrinello H."/>
            <person name="Poncet C."/>
            <person name="Belmonte E."/>
            <person name="Gautier V."/>
            <person name="Avarre J.-C."/>
            <person name="Dugue R."/>
            <person name="Gustiano R."/>
            <person name="Ha T.T.T."/>
            <person name="Campet M."/>
            <person name="Sriphairoj K."/>
            <person name="Ribolli J."/>
            <person name="de Almeida F.L."/>
            <person name="Desvignes T."/>
            <person name="Postlethwait J.H."/>
            <person name="Bucao C.F."/>
            <person name="Robinson-Rechavi M."/>
            <person name="Bobe J."/>
            <person name="Herpin A."/>
            <person name="Guiguen Y."/>
        </authorList>
    </citation>
    <scope>NUCLEOTIDE SEQUENCE [LARGE SCALE GENOMIC DNA]</scope>
    <source>
        <strain evidence="1">YG-Dec2019</strain>
    </source>
</reference>
<evidence type="ECO:0000313" key="2">
    <source>
        <dbReference type="Proteomes" id="UP000829447"/>
    </source>
</evidence>
<sequence>MKTRDLSMGEKQAILKLRKEEKSIRAIAQELGIANTTIWNVLKKKETTCVLTTGHGTGRPRKTTADDRNIVRAVKKNQKTTVRDITNNLHRAGVKWELVQQIVNGSLLYCYAVCNVEAREQDNWLRTTFIQRHPTARQVFVKIHFLVRDCSSFNADSLACKETFKLYISEADADIGTSFHRGLFRKVATIAPDETSVGDMRINIETKVLENLSRKGFYLAFQDSGACVAIYSVRVYYKTCPATVKSLAAFPETVTMAGGENHTPREVTEAFVENGESEDQPRIYCIG</sequence>
<proteinExistence type="predicted"/>
<accession>A0ACC5X7J0</accession>
<name>A0ACC5X7J0_PANGG</name>
<gene>
    <name evidence="1" type="ORF">PGIGA_G00071680</name>
</gene>